<proteinExistence type="predicted"/>
<feature type="non-terminal residue" evidence="2">
    <location>
        <position position="334"/>
    </location>
</feature>
<feature type="compositionally biased region" description="Basic residues" evidence="1">
    <location>
        <begin position="94"/>
        <end position="104"/>
    </location>
</feature>
<accession>A0A6J4PFL8</accession>
<organism evidence="2">
    <name type="scientific">uncultured Rubrobacteraceae bacterium</name>
    <dbReference type="NCBI Taxonomy" id="349277"/>
    <lineage>
        <taxon>Bacteria</taxon>
        <taxon>Bacillati</taxon>
        <taxon>Actinomycetota</taxon>
        <taxon>Rubrobacteria</taxon>
        <taxon>Rubrobacterales</taxon>
        <taxon>Rubrobacteraceae</taxon>
        <taxon>environmental samples</taxon>
    </lineage>
</organism>
<reference evidence="2" key="1">
    <citation type="submission" date="2020-02" db="EMBL/GenBank/DDBJ databases">
        <authorList>
            <person name="Meier V. D."/>
        </authorList>
    </citation>
    <scope>NUCLEOTIDE SEQUENCE</scope>
    <source>
        <strain evidence="2">AVDCRST_MAG03</strain>
    </source>
</reference>
<feature type="region of interest" description="Disordered" evidence="1">
    <location>
        <begin position="1"/>
        <end position="127"/>
    </location>
</feature>
<gene>
    <name evidence="2" type="ORF">AVDCRST_MAG03-2152</name>
</gene>
<protein>
    <submittedName>
        <fullName evidence="2">Ribose ABC transport system, permease protein RbsC</fullName>
    </submittedName>
</protein>
<feature type="compositionally biased region" description="Basic and acidic residues" evidence="1">
    <location>
        <begin position="25"/>
        <end position="51"/>
    </location>
</feature>
<name>A0A6J4PFL8_9ACTN</name>
<evidence type="ECO:0000256" key="1">
    <source>
        <dbReference type="SAM" id="MobiDB-lite"/>
    </source>
</evidence>
<feature type="region of interest" description="Disordered" evidence="1">
    <location>
        <begin position="210"/>
        <end position="334"/>
    </location>
</feature>
<evidence type="ECO:0000313" key="2">
    <source>
        <dbReference type="EMBL" id="CAA9414918.1"/>
    </source>
</evidence>
<feature type="non-terminal residue" evidence="2">
    <location>
        <position position="1"/>
    </location>
</feature>
<dbReference type="AlphaFoldDB" id="A0A6J4PFL8"/>
<feature type="compositionally biased region" description="Basic residues" evidence="1">
    <location>
        <begin position="313"/>
        <end position="325"/>
    </location>
</feature>
<dbReference type="EMBL" id="CADCUT010000132">
    <property type="protein sequence ID" value="CAA9414918.1"/>
    <property type="molecule type" value="Genomic_DNA"/>
</dbReference>
<feature type="compositionally biased region" description="Basic residues" evidence="1">
    <location>
        <begin position="56"/>
        <end position="73"/>
    </location>
</feature>
<feature type="compositionally biased region" description="Basic and acidic residues" evidence="1">
    <location>
        <begin position="263"/>
        <end position="293"/>
    </location>
</feature>
<sequence length="334" mass="37530">ERPGANRFPRRHAPQAAALARRLVGRPDLRGARPRGDRLGAHKRGAGRELFLRLQPPRHARALGGAGHRRRRADSRDRGRLARPLRSLPNQRLDHRRRHRHGRAGGRDTAWCRGGTGGRGGGRSHKRAHYHQAARKRLYRHARYGAHHAGGARRQLRGCLGRGAARVRLFGVRERRAGPDQRHRAPRGRGGRVVLIALDPLRAQALCRGRRRGDGPALGGQDAPHADRGARTLRPRGGDYGPLHREPAQGRRPAGGSQRRLRPRIDRGGRRRGDGARGRQRGRDRDVRRRPDPGRPGQPFQHPRGERLPQGRAARRHHHRRRRPLRPAPPGEGV</sequence>